<organism evidence="1">
    <name type="scientific">Picea glauca</name>
    <name type="common">White spruce</name>
    <name type="synonym">Pinus glauca</name>
    <dbReference type="NCBI Taxonomy" id="3330"/>
    <lineage>
        <taxon>Eukaryota</taxon>
        <taxon>Viridiplantae</taxon>
        <taxon>Streptophyta</taxon>
        <taxon>Embryophyta</taxon>
        <taxon>Tracheophyta</taxon>
        <taxon>Spermatophyta</taxon>
        <taxon>Pinopsida</taxon>
        <taxon>Pinidae</taxon>
        <taxon>Conifers I</taxon>
        <taxon>Pinales</taxon>
        <taxon>Pinaceae</taxon>
        <taxon>Picea</taxon>
    </lineage>
</organism>
<dbReference type="EMBL" id="LKAM01000002">
    <property type="protein sequence ID" value="KUM49782.1"/>
    <property type="molecule type" value="Genomic_DNA"/>
</dbReference>
<protein>
    <submittedName>
        <fullName evidence="1">Uncharacterized protein</fullName>
    </submittedName>
</protein>
<gene>
    <name evidence="1" type="ORF">ABT39_MTgene3009</name>
</gene>
<sequence>MFMVFVWIGHVGIRCIEVVGYVGGIRRLFAYIPKMYKCVVYGSLKHM</sequence>
<evidence type="ECO:0000313" key="1">
    <source>
        <dbReference type="EMBL" id="KUM49782.1"/>
    </source>
</evidence>
<keyword evidence="1" id="KW-0496">Mitochondrion</keyword>
<accession>A0A101M2N3</accession>
<dbReference type="AlphaFoldDB" id="A0A101M2N3"/>
<comment type="caution">
    <text evidence="1">The sequence shown here is derived from an EMBL/GenBank/DDBJ whole genome shotgun (WGS) entry which is preliminary data.</text>
</comment>
<name>A0A101M2N3_PICGL</name>
<reference evidence="1" key="1">
    <citation type="journal article" date="2015" name="Genome Biol. Evol.">
        <title>Organellar Genomes of White Spruce (Picea glauca): Assembly and Annotation.</title>
        <authorList>
            <person name="Jackman S.D."/>
            <person name="Warren R.L."/>
            <person name="Gibb E.A."/>
            <person name="Vandervalk B.P."/>
            <person name="Mohamadi H."/>
            <person name="Chu J."/>
            <person name="Raymond A."/>
            <person name="Pleasance S."/>
            <person name="Coope R."/>
            <person name="Wildung M.R."/>
            <person name="Ritland C.E."/>
            <person name="Bousquet J."/>
            <person name="Jones S.J."/>
            <person name="Bohlmann J."/>
            <person name="Birol I."/>
        </authorList>
    </citation>
    <scope>NUCLEOTIDE SEQUENCE [LARGE SCALE GENOMIC DNA]</scope>
    <source>
        <tissue evidence="1">Flushing bud</tissue>
    </source>
</reference>
<geneLocation type="mitochondrion" evidence="1"/>
<proteinExistence type="predicted"/>